<comment type="caution">
    <text evidence="2">The sequence shown here is derived from an EMBL/GenBank/DDBJ whole genome shotgun (WGS) entry which is preliminary data.</text>
</comment>
<accession>A0A0F9MPC8</accession>
<sequence length="153" mass="17220">MKSLILIFFVYITVFIVGTSFRTANEPIITEHNCTMAIETIKITIDSKTFTATLLNNATTKAFKELLPLTIRMTELNGNEKYYDFPESLPTNSSNIDVIQKGDIMLYRSNTLVLFYDNFSTSYAYTKIGKINDPTGLAEALGTGNVSIRFENM</sequence>
<dbReference type="EMBL" id="LAZR01004563">
    <property type="protein sequence ID" value="KKN07504.1"/>
    <property type="molecule type" value="Genomic_DNA"/>
</dbReference>
<reference evidence="2" key="1">
    <citation type="journal article" date="2015" name="Nature">
        <title>Complex archaea that bridge the gap between prokaryotes and eukaryotes.</title>
        <authorList>
            <person name="Spang A."/>
            <person name="Saw J.H."/>
            <person name="Jorgensen S.L."/>
            <person name="Zaremba-Niedzwiedzka K."/>
            <person name="Martijn J."/>
            <person name="Lind A.E."/>
            <person name="van Eijk R."/>
            <person name="Schleper C."/>
            <person name="Guy L."/>
            <person name="Ettema T.J."/>
        </authorList>
    </citation>
    <scope>NUCLEOTIDE SEQUENCE</scope>
</reference>
<dbReference type="Gene3D" id="2.40.100.20">
    <property type="match status" value="1"/>
</dbReference>
<dbReference type="SUPFAM" id="SSF50891">
    <property type="entry name" value="Cyclophilin-like"/>
    <property type="match status" value="1"/>
</dbReference>
<proteinExistence type="predicted"/>
<name>A0A0F9MPC8_9ZZZZ</name>
<feature type="domain" description="Cyclophilin-like" evidence="1">
    <location>
        <begin position="43"/>
        <end position="151"/>
    </location>
</feature>
<dbReference type="InterPro" id="IPR041183">
    <property type="entry name" value="Cyclophilin-like"/>
</dbReference>
<dbReference type="InterPro" id="IPR029000">
    <property type="entry name" value="Cyclophilin-like_dom_sf"/>
</dbReference>
<protein>
    <recommendedName>
        <fullName evidence="1">Cyclophilin-like domain-containing protein</fullName>
    </recommendedName>
</protein>
<dbReference type="Pfam" id="PF18050">
    <property type="entry name" value="Cyclophil_like2"/>
    <property type="match status" value="1"/>
</dbReference>
<organism evidence="2">
    <name type="scientific">marine sediment metagenome</name>
    <dbReference type="NCBI Taxonomy" id="412755"/>
    <lineage>
        <taxon>unclassified sequences</taxon>
        <taxon>metagenomes</taxon>
        <taxon>ecological metagenomes</taxon>
    </lineage>
</organism>
<evidence type="ECO:0000313" key="2">
    <source>
        <dbReference type="EMBL" id="KKN07504.1"/>
    </source>
</evidence>
<gene>
    <name evidence="2" type="ORF">LCGC14_1066240</name>
</gene>
<dbReference type="AlphaFoldDB" id="A0A0F9MPC8"/>
<evidence type="ECO:0000259" key="1">
    <source>
        <dbReference type="Pfam" id="PF18050"/>
    </source>
</evidence>